<evidence type="ECO:0000256" key="1">
    <source>
        <dbReference type="ARBA" id="ARBA00010193"/>
    </source>
</evidence>
<dbReference type="Pfam" id="PF00648">
    <property type="entry name" value="Peptidase_C2"/>
    <property type="match status" value="1"/>
</dbReference>
<dbReference type="OrthoDB" id="167576at2759"/>
<keyword evidence="6" id="KW-0175">Coiled coil</keyword>
<dbReference type="AlphaFoldDB" id="A0A6A6CRJ1"/>
<dbReference type="SUPFAM" id="SSF54001">
    <property type="entry name" value="Cysteine proteinases"/>
    <property type="match status" value="1"/>
</dbReference>
<dbReference type="SMART" id="SM00720">
    <property type="entry name" value="calpain_III"/>
    <property type="match status" value="1"/>
</dbReference>
<reference evidence="8" key="1">
    <citation type="journal article" date="2020" name="Stud. Mycol.">
        <title>101 Dothideomycetes genomes: a test case for predicting lifestyles and emergence of pathogens.</title>
        <authorList>
            <person name="Haridas S."/>
            <person name="Albert R."/>
            <person name="Binder M."/>
            <person name="Bloem J."/>
            <person name="Labutti K."/>
            <person name="Salamov A."/>
            <person name="Andreopoulos B."/>
            <person name="Baker S."/>
            <person name="Barry K."/>
            <person name="Bills G."/>
            <person name="Bluhm B."/>
            <person name="Cannon C."/>
            <person name="Castanera R."/>
            <person name="Culley D."/>
            <person name="Daum C."/>
            <person name="Ezra D."/>
            <person name="Gonzalez J."/>
            <person name="Henrissat B."/>
            <person name="Kuo A."/>
            <person name="Liang C."/>
            <person name="Lipzen A."/>
            <person name="Lutzoni F."/>
            <person name="Magnuson J."/>
            <person name="Mondo S."/>
            <person name="Nolan M."/>
            <person name="Ohm R."/>
            <person name="Pangilinan J."/>
            <person name="Park H.-J."/>
            <person name="Ramirez L."/>
            <person name="Alfaro M."/>
            <person name="Sun H."/>
            <person name="Tritt A."/>
            <person name="Yoshinaga Y."/>
            <person name="Zwiers L.-H."/>
            <person name="Turgeon B."/>
            <person name="Goodwin S."/>
            <person name="Spatafora J."/>
            <person name="Crous P."/>
            <person name="Grigoriev I."/>
        </authorList>
    </citation>
    <scope>NUCLEOTIDE SEQUENCE</scope>
    <source>
        <strain evidence="8">ATCC 36951</strain>
    </source>
</reference>
<dbReference type="GeneID" id="54569477"/>
<evidence type="ECO:0000256" key="2">
    <source>
        <dbReference type="ARBA" id="ARBA00022670"/>
    </source>
</evidence>
<dbReference type="Proteomes" id="UP000799537">
    <property type="component" value="Unassembled WGS sequence"/>
</dbReference>
<organism evidence="8 9">
    <name type="scientific">Zasmidium cellare ATCC 36951</name>
    <dbReference type="NCBI Taxonomy" id="1080233"/>
    <lineage>
        <taxon>Eukaryota</taxon>
        <taxon>Fungi</taxon>
        <taxon>Dikarya</taxon>
        <taxon>Ascomycota</taxon>
        <taxon>Pezizomycotina</taxon>
        <taxon>Dothideomycetes</taxon>
        <taxon>Dothideomycetidae</taxon>
        <taxon>Mycosphaerellales</taxon>
        <taxon>Mycosphaerellaceae</taxon>
        <taxon>Zasmidium</taxon>
    </lineage>
</organism>
<keyword evidence="4 5" id="KW-0788">Thiol protease</keyword>
<evidence type="ECO:0000256" key="5">
    <source>
        <dbReference type="PROSITE-ProRule" id="PRU00239"/>
    </source>
</evidence>
<dbReference type="Pfam" id="PF01067">
    <property type="entry name" value="Calpain_III"/>
    <property type="match status" value="1"/>
</dbReference>
<dbReference type="PROSITE" id="PS50203">
    <property type="entry name" value="CALPAIN_CAT"/>
    <property type="match status" value="1"/>
</dbReference>
<dbReference type="Gene3D" id="3.90.70.10">
    <property type="entry name" value="Cysteine proteinases"/>
    <property type="match status" value="1"/>
</dbReference>
<dbReference type="Pfam" id="PF25435">
    <property type="entry name" value="PalB_C"/>
    <property type="match status" value="1"/>
</dbReference>
<feature type="domain" description="Calpain catalytic" evidence="7">
    <location>
        <begin position="160"/>
        <end position="463"/>
    </location>
</feature>
<feature type="active site" evidence="5">
    <location>
        <position position="200"/>
    </location>
</feature>
<dbReference type="InterPro" id="IPR051297">
    <property type="entry name" value="PalB/RIM13"/>
</dbReference>
<evidence type="ECO:0000313" key="9">
    <source>
        <dbReference type="Proteomes" id="UP000799537"/>
    </source>
</evidence>
<evidence type="ECO:0000259" key="7">
    <source>
        <dbReference type="PROSITE" id="PS50203"/>
    </source>
</evidence>
<evidence type="ECO:0000256" key="3">
    <source>
        <dbReference type="ARBA" id="ARBA00022801"/>
    </source>
</evidence>
<comment type="similarity">
    <text evidence="1">Belongs to the peptidase C2 family. PalB/RIM13 subfamily.</text>
</comment>
<dbReference type="GO" id="GO:0004198">
    <property type="term" value="F:calcium-dependent cysteine-type endopeptidase activity"/>
    <property type="evidence" value="ECO:0007669"/>
    <property type="project" value="InterPro"/>
</dbReference>
<dbReference type="InterPro" id="IPR022683">
    <property type="entry name" value="Calpain_III"/>
</dbReference>
<dbReference type="SUPFAM" id="SSF49758">
    <property type="entry name" value="Calpain large subunit, middle domain (domain III)"/>
    <property type="match status" value="2"/>
</dbReference>
<dbReference type="InterPro" id="IPR022682">
    <property type="entry name" value="Calpain_domain_III"/>
</dbReference>
<dbReference type="InterPro" id="IPR001300">
    <property type="entry name" value="Peptidase_C2_calpain_cat"/>
</dbReference>
<feature type="active site" evidence="5">
    <location>
        <position position="368"/>
    </location>
</feature>
<gene>
    <name evidence="8" type="ORF">M409DRAFT_64738</name>
</gene>
<protein>
    <recommendedName>
        <fullName evidence="7">Calpain catalytic domain-containing protein</fullName>
    </recommendedName>
</protein>
<dbReference type="PANTHER" id="PTHR46143">
    <property type="entry name" value="CALPAIN-7"/>
    <property type="match status" value="1"/>
</dbReference>
<evidence type="ECO:0000313" key="8">
    <source>
        <dbReference type="EMBL" id="KAF2169695.1"/>
    </source>
</evidence>
<accession>A0A6A6CRJ1</accession>
<dbReference type="EMBL" id="ML993587">
    <property type="protein sequence ID" value="KAF2169695.1"/>
    <property type="molecule type" value="Genomic_DNA"/>
</dbReference>
<dbReference type="PANTHER" id="PTHR46143:SF1">
    <property type="entry name" value="CALPAIN-7"/>
    <property type="match status" value="1"/>
</dbReference>
<dbReference type="Gene3D" id="2.60.120.380">
    <property type="match status" value="1"/>
</dbReference>
<dbReference type="RefSeq" id="XP_033670584.1">
    <property type="nucleotide sequence ID" value="XM_033816205.1"/>
</dbReference>
<dbReference type="CDD" id="cd00044">
    <property type="entry name" value="CysPc"/>
    <property type="match status" value="1"/>
</dbReference>
<dbReference type="InterPro" id="IPR038765">
    <property type="entry name" value="Papain-like_cys_pep_sf"/>
</dbReference>
<evidence type="ECO:0000256" key="6">
    <source>
        <dbReference type="SAM" id="Coils"/>
    </source>
</evidence>
<keyword evidence="9" id="KW-1185">Reference proteome</keyword>
<dbReference type="GO" id="GO:0006508">
    <property type="term" value="P:proteolysis"/>
    <property type="evidence" value="ECO:0007669"/>
    <property type="project" value="UniProtKB-KW"/>
</dbReference>
<dbReference type="SMART" id="SM00230">
    <property type="entry name" value="CysPc"/>
    <property type="match status" value="1"/>
</dbReference>
<feature type="active site" evidence="5">
    <location>
        <position position="388"/>
    </location>
</feature>
<evidence type="ECO:0000256" key="4">
    <source>
        <dbReference type="ARBA" id="ARBA00022807"/>
    </source>
</evidence>
<proteinExistence type="inferred from homology"/>
<feature type="coiled-coil region" evidence="6">
    <location>
        <begin position="1"/>
        <end position="28"/>
    </location>
</feature>
<sequence length="902" mass="101643">MSSHLQDLEQLRQDADRLAERLPRSATKDEALDIAIKAAETAFSALKLVKDANEKASYTAKAKQLMQDAETINRSSDWRQAVQQASQVRMLTEPVNSRELSTKERIILLRGGFLNGVKFPEWTGAPPASEFELEDGEALFLDEASELPLSEFQLDVLDDWKRPHEALPPPSWPKEQHDSSGPSMLICQDTDLVQDAATDCSVVASLCAGVARTQRGHPRMMQAVLFPYDLASSRPILSKNGKYIVRMNFNGCYRRVVIDDRIPTSSTSRVIHVVDRNNPSLLWPALIEKAYLKVRGGYDFPGSNSATDLWILTGWIPEQVFLQEDDLELDRFWKRISNAFSYGDVLITMGTGKMSSETEKALGLAGEHDYAVLDLREVDGQRLLLIKNPWVEGTSWRGRFKGAAGSDKPPAASDLIQLEDDSEPVHSPRDLLNVNEKLKPGTFWMDLDNVLQNFESMYLNWNSGLFRHRQDVHFGWDLSESTNGSGIKKMRGPSFSLQHNPQFTVTTTKKSDMWILLWRHFQNSVPEHATSDEIESGRHHIDLTGHIALIAFASRGRKVLLSEKYLQKGWFVDSPQTLLKLEDCEPNVPYTIVPLEQELPATNHAFTISTFSNAQMKVGEASPRYTHTFPITGSWTKETAGGNAQHMSYCDNPQYSLVVPNKTSICLLLESCNEKLNVHVKLLHSNGQRVFRIRNRDIIVDSKEYRPGCCLAEFEDLEPGQYTIICSTFEPQQLDSFALQIMSALPVRAVLLPREGAGRIRTELSTVAFKQGESKVAAPLEPGRLVNLYAIARHLDHQHAGNTTTRRSNHSHIRLSIELGRGPQRRILIASNNGEYSDSGGPVRTDAFDLGPDFVKYGYRDCWIVLDRMYVSSEAQEERFVVELFVDQPNSLECGVWRAWDD</sequence>
<keyword evidence="3 5" id="KW-0378">Hydrolase</keyword>
<keyword evidence="2 5" id="KW-0645">Protease</keyword>
<dbReference type="InterPro" id="IPR036213">
    <property type="entry name" value="Calpain_III_sf"/>
</dbReference>
<name>A0A6A6CRJ1_ZASCE</name>